<organism evidence="2 3">
    <name type="scientific">Iocasia fonsfrigidae</name>
    <dbReference type="NCBI Taxonomy" id="2682810"/>
    <lineage>
        <taxon>Bacteria</taxon>
        <taxon>Bacillati</taxon>
        <taxon>Bacillota</taxon>
        <taxon>Clostridia</taxon>
        <taxon>Halanaerobiales</taxon>
        <taxon>Halanaerobiaceae</taxon>
        <taxon>Iocasia</taxon>
    </lineage>
</organism>
<evidence type="ECO:0000313" key="3">
    <source>
        <dbReference type="Proteomes" id="UP000665020"/>
    </source>
</evidence>
<dbReference type="GO" id="GO:0006629">
    <property type="term" value="P:lipid metabolic process"/>
    <property type="evidence" value="ECO:0007669"/>
    <property type="project" value="InterPro"/>
</dbReference>
<proteinExistence type="predicted"/>
<dbReference type="Proteomes" id="UP000665020">
    <property type="component" value="Chromosome"/>
</dbReference>
<dbReference type="EMBL" id="CP046640">
    <property type="protein sequence ID" value="QTL96506.1"/>
    <property type="molecule type" value="Genomic_DNA"/>
</dbReference>
<dbReference type="KEGG" id="ifn:GM661_00245"/>
<dbReference type="RefSeq" id="WP_230868222.1">
    <property type="nucleotide sequence ID" value="NZ_CP046640.1"/>
</dbReference>
<evidence type="ECO:0000313" key="2">
    <source>
        <dbReference type="EMBL" id="QTL96506.1"/>
    </source>
</evidence>
<protein>
    <submittedName>
        <fullName evidence="2">Glycerophosphodiester phosphodiesterase</fullName>
    </submittedName>
</protein>
<dbReference type="Pfam" id="PF03009">
    <property type="entry name" value="GDPD"/>
    <property type="match status" value="1"/>
</dbReference>
<keyword evidence="3" id="KW-1185">Reference proteome</keyword>
<dbReference type="InterPro" id="IPR030395">
    <property type="entry name" value="GP_PDE_dom"/>
</dbReference>
<dbReference type="Gene3D" id="3.20.20.190">
    <property type="entry name" value="Phosphatidylinositol (PI) phosphodiesterase"/>
    <property type="match status" value="1"/>
</dbReference>
<sequence length="248" mass="28374">MEKTKVIAHRGAAAYAPENTLPSFEKAVDMGVDGLELDVHLSKDREVVVIHDERIDQTSNGTGFVKDLTLAELKNFDFGSWFNMNFCQTKIPTLEEVIELLDRKKWTGLLNIEIKSGIVIYPGIEEKLIDIVRENNLGDRVIFSSFNHQCLKVIKEIEEKAEIGLLYVSNIIDPWLYAEYLGAAALHPEFHIVYNNPHLVEKCREKSIAINTYTVDKEKHLTGLFKYKIDGIITNKPDLALKVRRKYQ</sequence>
<dbReference type="CDD" id="cd08563">
    <property type="entry name" value="GDPD_TtGDE_like"/>
    <property type="match status" value="1"/>
</dbReference>
<gene>
    <name evidence="2" type="ORF">GM661_00245</name>
</gene>
<dbReference type="SUPFAM" id="SSF51695">
    <property type="entry name" value="PLC-like phosphodiesterases"/>
    <property type="match status" value="1"/>
</dbReference>
<dbReference type="AlphaFoldDB" id="A0A8A7K482"/>
<dbReference type="PANTHER" id="PTHR46211">
    <property type="entry name" value="GLYCEROPHOSPHORYL DIESTER PHOSPHODIESTERASE"/>
    <property type="match status" value="1"/>
</dbReference>
<name>A0A8A7K482_9FIRM</name>
<dbReference type="PROSITE" id="PS51704">
    <property type="entry name" value="GP_PDE"/>
    <property type="match status" value="1"/>
</dbReference>
<dbReference type="GO" id="GO:0008081">
    <property type="term" value="F:phosphoric diester hydrolase activity"/>
    <property type="evidence" value="ECO:0007669"/>
    <property type="project" value="InterPro"/>
</dbReference>
<feature type="domain" description="GP-PDE" evidence="1">
    <location>
        <begin position="4"/>
        <end position="244"/>
    </location>
</feature>
<evidence type="ECO:0000259" key="1">
    <source>
        <dbReference type="PROSITE" id="PS51704"/>
    </source>
</evidence>
<dbReference type="PANTHER" id="PTHR46211:SF1">
    <property type="entry name" value="GLYCEROPHOSPHODIESTER PHOSPHODIESTERASE, CYTOPLASMIC"/>
    <property type="match status" value="1"/>
</dbReference>
<dbReference type="InterPro" id="IPR017946">
    <property type="entry name" value="PLC-like_Pdiesterase_TIM-brl"/>
</dbReference>
<reference evidence="2" key="1">
    <citation type="submission" date="2019-12" db="EMBL/GenBank/DDBJ databases">
        <authorList>
            <person name="zhang j."/>
            <person name="sun C.M."/>
        </authorList>
    </citation>
    <scope>NUCLEOTIDE SEQUENCE</scope>
    <source>
        <strain evidence="2">NS-1</strain>
    </source>
</reference>
<accession>A0A8A7K482</accession>